<feature type="domain" description="YcaO" evidence="1">
    <location>
        <begin position="94"/>
        <end position="412"/>
    </location>
</feature>
<keyword evidence="3" id="KW-1185">Reference proteome</keyword>
<dbReference type="InterPro" id="IPR003776">
    <property type="entry name" value="YcaO-like_dom"/>
</dbReference>
<comment type="caution">
    <text evidence="2">The sequence shown here is derived from an EMBL/GenBank/DDBJ whole genome shotgun (WGS) entry which is preliminary data.</text>
</comment>
<evidence type="ECO:0000313" key="2">
    <source>
        <dbReference type="EMBL" id="NVD42608.1"/>
    </source>
</evidence>
<sequence>MPFSVEPAGPPPDDPSSLDGSLATFRDAIVAGLRTPVSRAPGPHEAEQCLRAILPLCRLARITRLGDLTGLDRIGLPVVQAVRPAALSEVTSLGRGLAIAVAAVGAIMESLERFYAEAIPPERVFSATADALKIADGLFENLLARDRRGNWRQQTIPWITGIDIAAGVPQPVPLELVHTCYTDPPPAHDGLFLRTTTGLACHRTVLDAFLHGLFECIERDAIARAFATHGFFDRMRMSPLGLGEGVDHILSIAAEHHISFGLWLAPSPANVPVVWSQTIETGPGEPILALPTEGYAAGPSIAAAAESAMLEALSARAGAISGARDDQTRQHYRRSTDQIVANARQLILADTSGLPRPAIDVDTVSDLAALIDGILSAGMGPILAVPVGVDVERGVECVRTILPGASPFSILR</sequence>
<accession>A0A7Y6QBG1</accession>
<dbReference type="EMBL" id="JABWDU010000010">
    <property type="protein sequence ID" value="NVD42608.1"/>
    <property type="molecule type" value="Genomic_DNA"/>
</dbReference>
<protein>
    <submittedName>
        <fullName evidence="2">YcaO-like family protein</fullName>
    </submittedName>
</protein>
<dbReference type="NCBIfam" id="TIGR00702">
    <property type="entry name" value="YcaO-type kinase domain"/>
    <property type="match status" value="1"/>
</dbReference>
<evidence type="ECO:0000313" key="3">
    <source>
        <dbReference type="Proteomes" id="UP000520198"/>
    </source>
</evidence>
<evidence type="ECO:0000259" key="1">
    <source>
        <dbReference type="PROSITE" id="PS51664"/>
    </source>
</evidence>
<dbReference type="Pfam" id="PF02624">
    <property type="entry name" value="YcaO"/>
    <property type="match status" value="1"/>
</dbReference>
<proteinExistence type="predicted"/>
<dbReference type="PROSITE" id="PS51664">
    <property type="entry name" value="YCAO"/>
    <property type="match status" value="1"/>
</dbReference>
<dbReference type="Proteomes" id="UP000520198">
    <property type="component" value="Unassembled WGS sequence"/>
</dbReference>
<gene>
    <name evidence="2" type="ORF">HT585_27435</name>
</gene>
<dbReference type="Gene3D" id="3.30.1330.230">
    <property type="match status" value="1"/>
</dbReference>
<dbReference type="AlphaFoldDB" id="A0A7Y6QBG1"/>
<reference evidence="2 3" key="1">
    <citation type="submission" date="2020-06" db="EMBL/GenBank/DDBJ databases">
        <authorList>
            <person name="Grouzdev D.S."/>
        </authorList>
    </citation>
    <scope>NUCLEOTIDE SEQUENCE [LARGE SCALE GENOMIC DNA]</scope>
    <source>
        <strain evidence="2 3">HO-A22</strain>
    </source>
</reference>
<organism evidence="2 3">
    <name type="scientific">Ensifer oleiphilus</name>
    <dbReference type="NCBI Taxonomy" id="2742698"/>
    <lineage>
        <taxon>Bacteria</taxon>
        <taxon>Pseudomonadati</taxon>
        <taxon>Pseudomonadota</taxon>
        <taxon>Alphaproteobacteria</taxon>
        <taxon>Hyphomicrobiales</taxon>
        <taxon>Rhizobiaceae</taxon>
        <taxon>Sinorhizobium/Ensifer group</taxon>
        <taxon>Ensifer</taxon>
    </lineage>
</organism>
<dbReference type="PANTHER" id="PTHR37809:SF1">
    <property type="entry name" value="RIBOSOMAL PROTEIN S12 METHYLTHIOTRANSFERASE ACCESSORY FACTOR YCAO"/>
    <property type="match status" value="1"/>
</dbReference>
<dbReference type="PANTHER" id="PTHR37809">
    <property type="entry name" value="RIBOSOMAL PROTEIN S12 METHYLTHIOTRANSFERASE ACCESSORY FACTOR YCAO"/>
    <property type="match status" value="1"/>
</dbReference>
<name>A0A7Y6QBG1_9HYPH</name>